<dbReference type="BioCyc" id="PCHR:PC18G06130-MONOMER"/>
<dbReference type="EMBL" id="AM920433">
    <property type="protein sequence ID" value="CAP94837.1"/>
    <property type="molecule type" value="Genomic_DNA"/>
</dbReference>
<dbReference type="Proteomes" id="UP000000724">
    <property type="component" value="Contig Pc00c18"/>
</dbReference>
<dbReference type="AlphaFoldDB" id="B6HCJ0"/>
<dbReference type="VEuPathDB" id="FungiDB:PCH_Pc18g06130"/>
<gene>
    <name evidence="2" type="ORF">Pc18g06130</name>
    <name evidence="2" type="ORF">PCH_Pc18g06130</name>
</gene>
<reference evidence="2 3" key="1">
    <citation type="journal article" date="2008" name="Nat. Biotechnol.">
        <title>Genome sequencing and analysis of the filamentous fungus Penicillium chrysogenum.</title>
        <authorList>
            <person name="van den Berg M.A."/>
            <person name="Albang R."/>
            <person name="Albermann K."/>
            <person name="Badger J.H."/>
            <person name="Daran J.-M."/>
            <person name="Driessen A.J.M."/>
            <person name="Garcia-Estrada C."/>
            <person name="Fedorova N.D."/>
            <person name="Harris D.M."/>
            <person name="Heijne W.H.M."/>
            <person name="Joardar V.S."/>
            <person name="Kiel J.A.K.W."/>
            <person name="Kovalchuk A."/>
            <person name="Martin J.F."/>
            <person name="Nierman W.C."/>
            <person name="Nijland J.G."/>
            <person name="Pronk J.T."/>
            <person name="Roubos J.A."/>
            <person name="van der Klei I.J."/>
            <person name="van Peij N.N.M.E."/>
            <person name="Veenhuis M."/>
            <person name="von Doehren H."/>
            <person name="Wagner C."/>
            <person name="Wortman J.R."/>
            <person name="Bovenberg R.A.L."/>
        </authorList>
    </citation>
    <scope>NUCLEOTIDE SEQUENCE [LARGE SCALE GENOMIC DNA]</scope>
    <source>
        <strain evidence="3">ATCC 28089 / DSM 1075 / NRRL 1951 / Wisconsin 54-1255</strain>
    </source>
</reference>
<proteinExistence type="predicted"/>
<name>B6HCJ0_PENRW</name>
<feature type="compositionally biased region" description="Basic residues" evidence="1">
    <location>
        <begin position="213"/>
        <end position="222"/>
    </location>
</feature>
<accession>B6HCJ0</accession>
<feature type="region of interest" description="Disordered" evidence="1">
    <location>
        <begin position="204"/>
        <end position="226"/>
    </location>
</feature>
<dbReference type="OrthoDB" id="4366696at2759"/>
<dbReference type="HOGENOM" id="CLU_694647_0_0_1"/>
<protein>
    <submittedName>
        <fullName evidence="2">Pc18g06130 protein</fullName>
    </submittedName>
</protein>
<sequence>MAEPSSSAAAAQLDDSRDWKSLRSAVADNQAVDLSELGSFNLYKLTPPLKERADLDIWIDQVDKLNTPSQKICPNPGIQSSVSFDTFFRGADNAACIRIEGHLVDNLKAKLLIGMDVMAHESFRLDFGAKTVKIPSCMGLTVSISTHAKPYHAARGEDYTFYHLSHDGFRPKQAILVRHWTRYQDGLNVLRTISRPSLDTASKLPRCIPPSGNRRREKRPQKCGKIPVKSRASGHTWVKKTVSRCHLSSHSAFCTRRWRYASGSSFPSADYLREDIHGDYGLPWYISMLAFKITILGIIEDQLNQSNPNVIIWHARMGTTPTSFAAHRLNAAKWEAEKKKNNNEKAEGDRTLREEVDRLRGQVWALTGRIVDLERANDVLLKDITTLQQISLENAED</sequence>
<evidence type="ECO:0000313" key="3">
    <source>
        <dbReference type="Proteomes" id="UP000000724"/>
    </source>
</evidence>
<organism evidence="2 3">
    <name type="scientific">Penicillium rubens (strain ATCC 28089 / DSM 1075 / NRRL 1951 / Wisconsin 54-1255)</name>
    <name type="common">Penicillium chrysogenum</name>
    <dbReference type="NCBI Taxonomy" id="500485"/>
    <lineage>
        <taxon>Eukaryota</taxon>
        <taxon>Fungi</taxon>
        <taxon>Dikarya</taxon>
        <taxon>Ascomycota</taxon>
        <taxon>Pezizomycotina</taxon>
        <taxon>Eurotiomycetes</taxon>
        <taxon>Eurotiomycetidae</taxon>
        <taxon>Eurotiales</taxon>
        <taxon>Aspergillaceae</taxon>
        <taxon>Penicillium</taxon>
        <taxon>Penicillium chrysogenum species complex</taxon>
    </lineage>
</organism>
<evidence type="ECO:0000256" key="1">
    <source>
        <dbReference type="SAM" id="MobiDB-lite"/>
    </source>
</evidence>
<keyword evidence="3" id="KW-1185">Reference proteome</keyword>
<evidence type="ECO:0000313" key="2">
    <source>
        <dbReference type="EMBL" id="CAP94837.1"/>
    </source>
</evidence>